<dbReference type="SUPFAM" id="SSF49384">
    <property type="entry name" value="Carbohydrate-binding domain"/>
    <property type="match status" value="1"/>
</dbReference>
<dbReference type="Gene3D" id="2.60.40.680">
    <property type="match status" value="1"/>
</dbReference>
<feature type="signal peptide" evidence="2">
    <location>
        <begin position="1"/>
        <end position="29"/>
    </location>
</feature>
<keyword evidence="2" id="KW-0732">Signal</keyword>
<gene>
    <name evidence="3" type="ORF">COS26_00675</name>
</gene>
<comment type="caution">
    <text evidence="3">The sequence shown here is derived from an EMBL/GenBank/DDBJ whole genome shotgun (WGS) entry which is preliminary data.</text>
</comment>
<dbReference type="CDD" id="cd08547">
    <property type="entry name" value="Type_II_cohesin"/>
    <property type="match status" value="1"/>
</dbReference>
<sequence length="496" mass="54276">MKKPKFSHFCFLIIFLFLAFLFDLPEANAASLYFSSSSNSYTVGDIFTVNVLVDTEGQAINAAESTINFPIDFLEVISTNKSGAIFSLWVEEPTFSNSAGTISFVGGLPNPGFNGTAGKIISVVFRVKKAGSATVIFASGVVRANDGFGTDILKTRSQLQFTLVSAEALLPTTPAAAATPEAPKVFSLTHPNSDKWYSNNDPEFTWQLPSDVTSVSLLLHQKPDANPGLTSDGLITSKEYEDVGDGIWYFHIRFRNQYGWGDILHRKVSIDTENPDSFEITIDNEGNSTNPTPIIYFETTDSLSGIDYYEVKIGQISSTTQASTIAVPFRPGPVPAGKNTVEIKAFDKAGNFALASAELEISSIKTPQITKIPKSIRIGDVLTIEGEAEPEIGVRIYIQMTDKEPIFEKVSADLTGKFVLNYEKVLAKGDYVVWAQAEDERGALSSPTKKYSLEVGLPPFLKFGKMALDYLTTMITLIILIVGAIVVIFYTWYRVS</sequence>
<dbReference type="Proteomes" id="UP000230304">
    <property type="component" value="Unassembled WGS sequence"/>
</dbReference>
<evidence type="ECO:0000256" key="2">
    <source>
        <dbReference type="SAM" id="SignalP"/>
    </source>
</evidence>
<feature type="transmembrane region" description="Helical" evidence="1">
    <location>
        <begin position="470"/>
        <end position="493"/>
    </location>
</feature>
<evidence type="ECO:0000313" key="3">
    <source>
        <dbReference type="EMBL" id="PIV43333.1"/>
    </source>
</evidence>
<protein>
    <submittedName>
        <fullName evidence="3">Uncharacterized protein</fullName>
    </submittedName>
</protein>
<feature type="chain" id="PRO_5014760043" evidence="2">
    <location>
        <begin position="30"/>
        <end position="496"/>
    </location>
</feature>
<dbReference type="AlphaFoldDB" id="A0A2M7D8H5"/>
<reference evidence="4" key="1">
    <citation type="submission" date="2017-09" db="EMBL/GenBank/DDBJ databases">
        <title>Depth-based differentiation of microbial function through sediment-hosted aquifers and enrichment of novel symbionts in the deep terrestrial subsurface.</title>
        <authorList>
            <person name="Probst A.J."/>
            <person name="Ladd B."/>
            <person name="Jarett J.K."/>
            <person name="Geller-Mcgrath D.E."/>
            <person name="Sieber C.M.K."/>
            <person name="Emerson J.B."/>
            <person name="Anantharaman K."/>
            <person name="Thomas B.C."/>
            <person name="Malmstrom R."/>
            <person name="Stieglmeier M."/>
            <person name="Klingl A."/>
            <person name="Woyke T."/>
            <person name="Ryan C.M."/>
            <person name="Banfield J.F."/>
        </authorList>
    </citation>
    <scope>NUCLEOTIDE SEQUENCE [LARGE SCALE GENOMIC DNA]</scope>
</reference>
<keyword evidence="1" id="KW-1133">Transmembrane helix</keyword>
<feature type="non-terminal residue" evidence="3">
    <location>
        <position position="496"/>
    </location>
</feature>
<dbReference type="InterPro" id="IPR008965">
    <property type="entry name" value="CBM2/CBM3_carb-bd_dom_sf"/>
</dbReference>
<dbReference type="GO" id="GO:0030246">
    <property type="term" value="F:carbohydrate binding"/>
    <property type="evidence" value="ECO:0007669"/>
    <property type="project" value="InterPro"/>
</dbReference>
<name>A0A2M7D8H5_9BACT</name>
<accession>A0A2M7D8H5</accession>
<dbReference type="EMBL" id="PEUA01000015">
    <property type="protein sequence ID" value="PIV43333.1"/>
    <property type="molecule type" value="Genomic_DNA"/>
</dbReference>
<evidence type="ECO:0000256" key="1">
    <source>
        <dbReference type="SAM" id="Phobius"/>
    </source>
</evidence>
<keyword evidence="1" id="KW-0472">Membrane</keyword>
<proteinExistence type="predicted"/>
<organism evidence="3 4">
    <name type="scientific">Candidatus Nealsonbacteria bacterium CG02_land_8_20_14_3_00_40_11</name>
    <dbReference type="NCBI Taxonomy" id="1974700"/>
    <lineage>
        <taxon>Bacteria</taxon>
        <taxon>Candidatus Nealsoniibacteriota</taxon>
    </lineage>
</organism>
<keyword evidence="1" id="KW-0812">Transmembrane</keyword>
<evidence type="ECO:0000313" key="4">
    <source>
        <dbReference type="Proteomes" id="UP000230304"/>
    </source>
</evidence>